<dbReference type="GeneID" id="27725054"/>
<name>A0A084G5U8_PSEDA</name>
<evidence type="ECO:0000313" key="3">
    <source>
        <dbReference type="EMBL" id="KEZ42710.1"/>
    </source>
</evidence>
<proteinExistence type="predicted"/>
<reference evidence="3 4" key="1">
    <citation type="journal article" date="2014" name="Genome Announc.">
        <title>Draft genome sequence of the pathogenic fungus Scedosporium apiospermum.</title>
        <authorList>
            <person name="Vandeputte P."/>
            <person name="Ghamrawi S."/>
            <person name="Rechenmann M."/>
            <person name="Iltis A."/>
            <person name="Giraud S."/>
            <person name="Fleury M."/>
            <person name="Thornton C."/>
            <person name="Delhaes L."/>
            <person name="Meyer W."/>
            <person name="Papon N."/>
            <person name="Bouchara J.P."/>
        </authorList>
    </citation>
    <scope>NUCLEOTIDE SEQUENCE [LARGE SCALE GENOMIC DNA]</scope>
    <source>
        <strain evidence="3 4">IHEM 14462</strain>
    </source>
</reference>
<feature type="compositionally biased region" description="Acidic residues" evidence="1">
    <location>
        <begin position="576"/>
        <end position="586"/>
    </location>
</feature>
<feature type="domain" description="F-box" evidence="2">
    <location>
        <begin position="92"/>
        <end position="134"/>
    </location>
</feature>
<dbReference type="Pfam" id="PF12937">
    <property type="entry name" value="F-box-like"/>
    <property type="match status" value="1"/>
</dbReference>
<feature type="compositionally biased region" description="Gly residues" evidence="1">
    <location>
        <begin position="595"/>
        <end position="604"/>
    </location>
</feature>
<feature type="region of interest" description="Disordered" evidence="1">
    <location>
        <begin position="561"/>
        <end position="604"/>
    </location>
</feature>
<evidence type="ECO:0000256" key="1">
    <source>
        <dbReference type="SAM" id="MobiDB-lite"/>
    </source>
</evidence>
<dbReference type="AlphaFoldDB" id="A0A084G5U8"/>
<dbReference type="EMBL" id="JOWA01000099">
    <property type="protein sequence ID" value="KEZ42710.1"/>
    <property type="molecule type" value="Genomic_DNA"/>
</dbReference>
<accession>A0A084G5U8</accession>
<comment type="caution">
    <text evidence="3">The sequence shown here is derived from an EMBL/GenBank/DDBJ whole genome shotgun (WGS) entry which is preliminary data.</text>
</comment>
<organism evidence="3 4">
    <name type="scientific">Pseudallescheria apiosperma</name>
    <name type="common">Scedosporium apiospermum</name>
    <dbReference type="NCBI Taxonomy" id="563466"/>
    <lineage>
        <taxon>Eukaryota</taxon>
        <taxon>Fungi</taxon>
        <taxon>Dikarya</taxon>
        <taxon>Ascomycota</taxon>
        <taxon>Pezizomycotina</taxon>
        <taxon>Sordariomycetes</taxon>
        <taxon>Hypocreomycetidae</taxon>
        <taxon>Microascales</taxon>
        <taxon>Microascaceae</taxon>
        <taxon>Scedosporium</taxon>
    </lineage>
</organism>
<dbReference type="HOGENOM" id="CLU_452096_0_0_1"/>
<dbReference type="Proteomes" id="UP000028545">
    <property type="component" value="Unassembled WGS sequence"/>
</dbReference>
<gene>
    <name evidence="3" type="ORF">SAPIO_CDS5982</name>
</gene>
<dbReference type="OrthoDB" id="10678969at2759"/>
<dbReference type="RefSeq" id="XP_016642509.1">
    <property type="nucleotide sequence ID" value="XM_016788193.1"/>
</dbReference>
<feature type="region of interest" description="Disordered" evidence="1">
    <location>
        <begin position="43"/>
        <end position="92"/>
    </location>
</feature>
<dbReference type="VEuPathDB" id="FungiDB:SAPIO_CDS5982"/>
<sequence>MVPNQRTGGFVPSYVHKTISKSNAVSPEAQKSAAATLQFDQARVATGGAQDPQRGNQNWNAEQDAAAAPEREGNTAGDDQASNESNDRKGGNLPAELLTAIVSQVDSRSDLLSLKITCHILYRLADRQLWRVLDLGTPASVLNTLQEMLMHPARRFHVREVRITQIPEPEDVLRVPSIVISRHRFIPYPGREGSSVLEFCRVAHVTNYLFWAYGTPLRQIGKAFMPYELSWVFLEALLAAIMLLSPRLRTLTVDVPITHYHRWSFAPDRIFAVANNIFDTAAEDPEHCPLLPPIKALKLRPGAPLGGAWCSLDAFFTLKRDPSIKRIDLTRTDMMWDFRPLNVPHYLPNLQDIRLDRGVHTAARMARLAICRDGGCLRVDMTAAWKHRETLASFLKNRAERLKRLHYFISAEALQPVPTCYGSPALHLIGLSELQCLAHLETDTSAIYGPITQVLRISLSVKLPPNLRFLRLVEDWSLQRRLEGPELPEYRKTMYGHLVGLVKGYNALLGIQTIVFEPHLGVYWSGLSGPAEWRRGANASDPFTCLREAVEADESMSVQVREVSSDRMSKKKGIQEEEEEEEEALENEIRSWRGFGTGRTLGRE</sequence>
<evidence type="ECO:0000313" key="4">
    <source>
        <dbReference type="Proteomes" id="UP000028545"/>
    </source>
</evidence>
<protein>
    <recommendedName>
        <fullName evidence="2">F-box domain-containing protein</fullName>
    </recommendedName>
</protein>
<keyword evidence="4" id="KW-1185">Reference proteome</keyword>
<evidence type="ECO:0000259" key="2">
    <source>
        <dbReference type="Pfam" id="PF12937"/>
    </source>
</evidence>
<dbReference type="InterPro" id="IPR001810">
    <property type="entry name" value="F-box_dom"/>
</dbReference>
<dbReference type="KEGG" id="sapo:SAPIO_CDS5982"/>